<comment type="caution">
    <text evidence="9">The sequence shown here is derived from an EMBL/GenBank/DDBJ whole genome shotgun (WGS) entry which is preliminary data.</text>
</comment>
<dbReference type="PANTHER" id="PTHR30349:SF64">
    <property type="entry name" value="PROPHAGE INTEGRASE INTD-RELATED"/>
    <property type="match status" value="1"/>
</dbReference>
<dbReference type="PROSITE" id="PS51900">
    <property type="entry name" value="CB"/>
    <property type="match status" value="1"/>
</dbReference>
<dbReference type="InterPro" id="IPR050090">
    <property type="entry name" value="Tyrosine_recombinase_XerCD"/>
</dbReference>
<keyword evidence="2" id="KW-0229">DNA integration</keyword>
<keyword evidence="10" id="KW-1185">Reference proteome</keyword>
<dbReference type="RefSeq" id="WP_144750290.1">
    <property type="nucleotide sequence ID" value="NZ_VMNW02000019.1"/>
</dbReference>
<dbReference type="PANTHER" id="PTHR30349">
    <property type="entry name" value="PHAGE INTEGRASE-RELATED"/>
    <property type="match status" value="1"/>
</dbReference>
<feature type="domain" description="Core-binding (CB)" evidence="8">
    <location>
        <begin position="69"/>
        <end position="149"/>
    </location>
</feature>
<dbReference type="Gene3D" id="1.10.443.10">
    <property type="entry name" value="Intergrase catalytic core"/>
    <property type="match status" value="1"/>
</dbReference>
<feature type="domain" description="Tyr recombinase" evidence="7">
    <location>
        <begin position="170"/>
        <end position="361"/>
    </location>
</feature>
<dbReference type="SUPFAM" id="SSF56349">
    <property type="entry name" value="DNA breaking-rejoining enzymes"/>
    <property type="match status" value="1"/>
</dbReference>
<dbReference type="CDD" id="cd01189">
    <property type="entry name" value="INT_ICEBs1_C_like"/>
    <property type="match status" value="1"/>
</dbReference>
<dbReference type="AlphaFoldDB" id="A0A5N0V780"/>
<organism evidence="9 10">
    <name type="scientific">Amycolatopsis acidicola</name>
    <dbReference type="NCBI Taxonomy" id="2596893"/>
    <lineage>
        <taxon>Bacteria</taxon>
        <taxon>Bacillati</taxon>
        <taxon>Actinomycetota</taxon>
        <taxon>Actinomycetes</taxon>
        <taxon>Pseudonocardiales</taxon>
        <taxon>Pseudonocardiaceae</taxon>
        <taxon>Amycolatopsis</taxon>
    </lineage>
</organism>
<dbReference type="Gene3D" id="1.10.150.130">
    <property type="match status" value="1"/>
</dbReference>
<evidence type="ECO:0000256" key="5">
    <source>
        <dbReference type="PROSITE-ProRule" id="PRU01248"/>
    </source>
</evidence>
<dbReference type="EMBL" id="VMNW02000019">
    <property type="protein sequence ID" value="KAA9160881.1"/>
    <property type="molecule type" value="Genomic_DNA"/>
</dbReference>
<evidence type="ECO:0000313" key="9">
    <source>
        <dbReference type="EMBL" id="KAA9160881.1"/>
    </source>
</evidence>
<gene>
    <name evidence="9" type="ORF">FPZ12_015830</name>
</gene>
<evidence type="ECO:0000256" key="2">
    <source>
        <dbReference type="ARBA" id="ARBA00022908"/>
    </source>
</evidence>
<dbReference type="InterPro" id="IPR058717">
    <property type="entry name" value="Phage_L5_Integrase_N"/>
</dbReference>
<feature type="region of interest" description="Disordered" evidence="6">
    <location>
        <begin position="372"/>
        <end position="393"/>
    </location>
</feature>
<dbReference type="InterPro" id="IPR011010">
    <property type="entry name" value="DNA_brk_join_enz"/>
</dbReference>
<evidence type="ECO:0000259" key="8">
    <source>
        <dbReference type="PROSITE" id="PS51900"/>
    </source>
</evidence>
<dbReference type="InterPro" id="IPR044068">
    <property type="entry name" value="CB"/>
</dbReference>
<evidence type="ECO:0000256" key="4">
    <source>
        <dbReference type="ARBA" id="ARBA00023172"/>
    </source>
</evidence>
<dbReference type="Pfam" id="PF26003">
    <property type="entry name" value="Integrase_N_phage"/>
    <property type="match status" value="1"/>
</dbReference>
<dbReference type="PROSITE" id="PS51898">
    <property type="entry name" value="TYR_RECOMBINASE"/>
    <property type="match status" value="1"/>
</dbReference>
<dbReference type="Pfam" id="PF00589">
    <property type="entry name" value="Phage_integrase"/>
    <property type="match status" value="1"/>
</dbReference>
<comment type="similarity">
    <text evidence="1">Belongs to the 'phage' integrase family.</text>
</comment>
<accession>A0A5N0V780</accession>
<evidence type="ECO:0000259" key="7">
    <source>
        <dbReference type="PROSITE" id="PS51898"/>
    </source>
</evidence>
<reference evidence="9" key="1">
    <citation type="submission" date="2019-09" db="EMBL/GenBank/DDBJ databases">
        <authorList>
            <person name="Teo W.F.A."/>
            <person name="Duangmal K."/>
        </authorList>
    </citation>
    <scope>NUCLEOTIDE SEQUENCE [LARGE SCALE GENOMIC DNA]</scope>
    <source>
        <strain evidence="9">K81G1</strain>
    </source>
</reference>
<sequence length="393" mass="44812">MANKKTHRRFGAVRRLASGQWQARYHGPDGLRHPAPRTFASKREAEQWLSVVEAEILRGEWQNPELSKIPFGEFGRAWLKERKVSQRTREEHESVWRNHVEPFLGNYRLDSIGPAVIRRWRSELLENGRSEDRTAKAYRLVRSMFSTAVDDERLKRNPCRIKGADQYRTPERPHASIAEVYRLADLVPRRYRFLVLLAAFSGLRWGELAALRARDIDRTKMCVRVWRKVAQLRDGALVMGPTKSVAGVRTVALPSFLDADLVEHLPEFAEPGRDGLLFTGKRGGVLRRGNFHRETDWVRTVVKAGLPEGFHFHDLRHTGNQMAAEAGATTRELMQRMGQSTVRAAMIYQHATSARDRQIADELNARVELLRGAERNDDDEPDDGAAGVLASVK</sequence>
<dbReference type="GO" id="GO:0003677">
    <property type="term" value="F:DNA binding"/>
    <property type="evidence" value="ECO:0007669"/>
    <property type="project" value="UniProtKB-UniRule"/>
</dbReference>
<keyword evidence="3 5" id="KW-0238">DNA-binding</keyword>
<evidence type="ECO:0000256" key="1">
    <source>
        <dbReference type="ARBA" id="ARBA00008857"/>
    </source>
</evidence>
<proteinExistence type="inferred from homology"/>
<dbReference type="OrthoDB" id="1822491at2"/>
<dbReference type="GO" id="GO:0006310">
    <property type="term" value="P:DNA recombination"/>
    <property type="evidence" value="ECO:0007669"/>
    <property type="project" value="UniProtKB-KW"/>
</dbReference>
<dbReference type="InterPro" id="IPR010998">
    <property type="entry name" value="Integrase_recombinase_N"/>
</dbReference>
<evidence type="ECO:0000256" key="3">
    <source>
        <dbReference type="ARBA" id="ARBA00023125"/>
    </source>
</evidence>
<dbReference type="Proteomes" id="UP000319769">
    <property type="component" value="Unassembled WGS sequence"/>
</dbReference>
<dbReference type="InterPro" id="IPR013762">
    <property type="entry name" value="Integrase-like_cat_sf"/>
</dbReference>
<name>A0A5N0V780_9PSEU</name>
<evidence type="ECO:0000313" key="10">
    <source>
        <dbReference type="Proteomes" id="UP000319769"/>
    </source>
</evidence>
<dbReference type="InterPro" id="IPR002104">
    <property type="entry name" value="Integrase_catalytic"/>
</dbReference>
<dbReference type="InterPro" id="IPR004107">
    <property type="entry name" value="Integrase_SAM-like_N"/>
</dbReference>
<dbReference type="Pfam" id="PF14659">
    <property type="entry name" value="Phage_int_SAM_3"/>
    <property type="match status" value="1"/>
</dbReference>
<keyword evidence="4" id="KW-0233">DNA recombination</keyword>
<dbReference type="GO" id="GO:0015074">
    <property type="term" value="P:DNA integration"/>
    <property type="evidence" value="ECO:0007669"/>
    <property type="project" value="UniProtKB-KW"/>
</dbReference>
<protein>
    <submittedName>
        <fullName evidence="9">Site-specific integrase</fullName>
    </submittedName>
</protein>
<evidence type="ECO:0000256" key="6">
    <source>
        <dbReference type="SAM" id="MobiDB-lite"/>
    </source>
</evidence>